<evidence type="ECO:0000256" key="1">
    <source>
        <dbReference type="ARBA" id="ARBA00004123"/>
    </source>
</evidence>
<dbReference type="PANTHER" id="PTHR12694:SF8">
    <property type="entry name" value="TRANSCRIPTION INITIATION FACTOR IIA SUBUNIT 1"/>
    <property type="match status" value="1"/>
</dbReference>
<evidence type="ECO:0000256" key="3">
    <source>
        <dbReference type="ARBA" id="ARBA00023163"/>
    </source>
</evidence>
<comment type="subcellular location">
    <subcellularLocation>
        <location evidence="1">Nucleus</location>
    </subcellularLocation>
</comment>
<dbReference type="PANTHER" id="PTHR12694">
    <property type="entry name" value="TRANSCRIPTION INITIATION FACTOR IIA SUBUNIT 1"/>
    <property type="match status" value="1"/>
</dbReference>
<reference evidence="6" key="1">
    <citation type="submission" date="2023-01" db="EMBL/GenBank/DDBJ databases">
        <title>Exophiala dermititidis isolated from Cystic Fibrosis Patient.</title>
        <authorList>
            <person name="Kurbessoian T."/>
            <person name="Crocker A."/>
            <person name="Murante D."/>
            <person name="Hogan D.A."/>
            <person name="Stajich J.E."/>
        </authorList>
    </citation>
    <scope>NUCLEOTIDE SEQUENCE</scope>
    <source>
        <strain evidence="6">Ex8</strain>
    </source>
</reference>
<feature type="region of interest" description="Disordered" evidence="5">
    <location>
        <begin position="270"/>
        <end position="336"/>
    </location>
</feature>
<organism evidence="6 7">
    <name type="scientific">Exophiala dermatitidis</name>
    <name type="common">Black yeast-like fungus</name>
    <name type="synonym">Wangiella dermatitidis</name>
    <dbReference type="NCBI Taxonomy" id="5970"/>
    <lineage>
        <taxon>Eukaryota</taxon>
        <taxon>Fungi</taxon>
        <taxon>Dikarya</taxon>
        <taxon>Ascomycota</taxon>
        <taxon>Pezizomycotina</taxon>
        <taxon>Eurotiomycetes</taxon>
        <taxon>Chaetothyriomycetidae</taxon>
        <taxon>Chaetothyriales</taxon>
        <taxon>Herpotrichiellaceae</taxon>
        <taxon>Exophiala</taxon>
    </lineage>
</organism>
<feature type="compositionally biased region" description="Polar residues" evidence="5">
    <location>
        <begin position="289"/>
        <end position="298"/>
    </location>
</feature>
<dbReference type="FunFam" id="2.30.18.10:FF:000006">
    <property type="entry name" value="Transcription factor TFIIA complex subunit Toa1"/>
    <property type="match status" value="1"/>
</dbReference>
<dbReference type="Proteomes" id="UP001161757">
    <property type="component" value="Unassembled WGS sequence"/>
</dbReference>
<dbReference type="SUPFAM" id="SSF50784">
    <property type="entry name" value="Transcription factor IIA (TFIIA), beta-barrel domain"/>
    <property type="match status" value="1"/>
</dbReference>
<feature type="compositionally biased region" description="Polar residues" evidence="5">
    <location>
        <begin position="123"/>
        <end position="134"/>
    </location>
</feature>
<gene>
    <name evidence="6" type="ORF">HRR80_003678</name>
</gene>
<evidence type="ECO:0000256" key="2">
    <source>
        <dbReference type="ARBA" id="ARBA00010059"/>
    </source>
</evidence>
<dbReference type="GO" id="GO:0006367">
    <property type="term" value="P:transcription initiation at RNA polymerase II promoter"/>
    <property type="evidence" value="ECO:0007669"/>
    <property type="project" value="InterPro"/>
</dbReference>
<dbReference type="Gene3D" id="1.10.287.100">
    <property type="match status" value="1"/>
</dbReference>
<dbReference type="SUPFAM" id="SSF47396">
    <property type="entry name" value="Transcription factor IIA (TFIIA), alpha-helical domain"/>
    <property type="match status" value="1"/>
</dbReference>
<dbReference type="AlphaFoldDB" id="A0AAN6IWD3"/>
<evidence type="ECO:0008006" key="8">
    <source>
        <dbReference type="Google" id="ProtNLM"/>
    </source>
</evidence>
<dbReference type="InterPro" id="IPR004855">
    <property type="entry name" value="TFIIA_asu/bsu"/>
</dbReference>
<dbReference type="InterPro" id="IPR009088">
    <property type="entry name" value="TFIIA_b-brl"/>
</dbReference>
<evidence type="ECO:0000256" key="5">
    <source>
        <dbReference type="SAM" id="MobiDB-lite"/>
    </source>
</evidence>
<feature type="compositionally biased region" description="Polar residues" evidence="5">
    <location>
        <begin position="159"/>
        <end position="191"/>
    </location>
</feature>
<feature type="region of interest" description="Disordered" evidence="5">
    <location>
        <begin position="52"/>
        <end position="224"/>
    </location>
</feature>
<comment type="caution">
    <text evidence="6">The sequence shown here is derived from an EMBL/GenBank/DDBJ whole genome shotgun (WGS) entry which is preliminary data.</text>
</comment>
<feature type="compositionally biased region" description="Acidic residues" evidence="5">
    <location>
        <begin position="304"/>
        <end position="336"/>
    </location>
</feature>
<dbReference type="CDD" id="cd07976">
    <property type="entry name" value="TFIIA_alpha_beta_like"/>
    <property type="match status" value="1"/>
</dbReference>
<dbReference type="Pfam" id="PF03153">
    <property type="entry name" value="TFIIA"/>
    <property type="match status" value="1"/>
</dbReference>
<evidence type="ECO:0000313" key="7">
    <source>
        <dbReference type="Proteomes" id="UP001161757"/>
    </source>
</evidence>
<name>A0AAN6IWD3_EXODE</name>
<accession>A0AAN6IWD3</accession>
<dbReference type="EMBL" id="JAJGCB010000005">
    <property type="protein sequence ID" value="KAJ8992578.1"/>
    <property type="molecule type" value="Genomic_DNA"/>
</dbReference>
<evidence type="ECO:0000256" key="4">
    <source>
        <dbReference type="ARBA" id="ARBA00023242"/>
    </source>
</evidence>
<dbReference type="Gene3D" id="2.30.18.10">
    <property type="entry name" value="Transcription factor IIA (TFIIA), beta-barrel domain"/>
    <property type="match status" value="1"/>
</dbReference>
<dbReference type="GO" id="GO:0005672">
    <property type="term" value="C:transcription factor TFIIA complex"/>
    <property type="evidence" value="ECO:0007669"/>
    <property type="project" value="InterPro"/>
</dbReference>
<proteinExistence type="inferred from homology"/>
<comment type="similarity">
    <text evidence="2">Belongs to the TFIIA subunit 1 family.</text>
</comment>
<keyword evidence="4" id="KW-0539">Nucleus</keyword>
<evidence type="ECO:0000313" key="6">
    <source>
        <dbReference type="EMBL" id="KAJ8992578.1"/>
    </source>
</evidence>
<dbReference type="SMART" id="SM01371">
    <property type="entry name" value="TFIIA"/>
    <property type="match status" value="1"/>
</dbReference>
<keyword evidence="3" id="KW-0804">Transcription</keyword>
<sequence length="382" mass="41496">MSKALVGEVYAKVINDVCEWSRQDFEEGGVELATLDLLKSEWQKKLSGLKVAQLPWDPPPPPVVKDQPTLPSNAKPIPPTLPSNGNSVKNAPPPQQSSPAVAPVKAESNNATSHPPPHAPVPQQYQAPSFQQGEPMTARDRAAMNLHQSFGQRAGPQIAQLQSNQQPKLQSPGVQSSPYIKQEDGGQQSFAGVQDYPDDVKPQISAPLKSSQTDGAGEDRDTWDAEYSRRKALAAAHGVEADNLMRAQFLAKQRELEGGGLLLNLDERAPAPSKAVSRKLRDLNGEGTSGSNIPSITRAQGDAGGDDDDDEEDEDAINSDLDDPDELAANAEDGDNTDQVMLCTYDKVQRVKNKWKCTLKDGIFRVDGTEYVFHKGQGEFEW</sequence>
<protein>
    <recommendedName>
        <fullName evidence="8">Transcription initiation factor TFIIA large subunit</fullName>
    </recommendedName>
</protein>